<evidence type="ECO:0000313" key="1">
    <source>
        <dbReference type="EMBL" id="TXL74391.1"/>
    </source>
</evidence>
<dbReference type="AlphaFoldDB" id="A0A5C8PKX1"/>
<keyword evidence="2" id="KW-1185">Reference proteome</keyword>
<sequence>MIADEMKRQGIADWASMERLVRRAGIEDDEFGAPLRQPHNIDLFGICFGFVPDVRQLTDGCVSYKSIRDIPVFIVDRAGQYRQAQALPRHNDWMSSRIKSVIVVNAYHGIRACFQTESHLTCHSE</sequence>
<dbReference type="EMBL" id="VDUZ01000018">
    <property type="protein sequence ID" value="TXL74391.1"/>
    <property type="molecule type" value="Genomic_DNA"/>
</dbReference>
<comment type="caution">
    <text evidence="1">The sequence shown here is derived from an EMBL/GenBank/DDBJ whole genome shotgun (WGS) entry which is preliminary data.</text>
</comment>
<dbReference type="Proteomes" id="UP000321638">
    <property type="component" value="Unassembled WGS sequence"/>
</dbReference>
<accession>A0A5C8PKX1</accession>
<dbReference type="RefSeq" id="WP_147848069.1">
    <property type="nucleotide sequence ID" value="NZ_VDUZ01000018.1"/>
</dbReference>
<organism evidence="1 2">
    <name type="scientific">Vineibacter terrae</name>
    <dbReference type="NCBI Taxonomy" id="2586908"/>
    <lineage>
        <taxon>Bacteria</taxon>
        <taxon>Pseudomonadati</taxon>
        <taxon>Pseudomonadota</taxon>
        <taxon>Alphaproteobacteria</taxon>
        <taxon>Hyphomicrobiales</taxon>
        <taxon>Vineibacter</taxon>
    </lineage>
</organism>
<name>A0A5C8PKX1_9HYPH</name>
<proteinExistence type="predicted"/>
<evidence type="ECO:0000313" key="2">
    <source>
        <dbReference type="Proteomes" id="UP000321638"/>
    </source>
</evidence>
<gene>
    <name evidence="1" type="ORF">FHP25_16590</name>
</gene>
<reference evidence="1 2" key="1">
    <citation type="submission" date="2019-06" db="EMBL/GenBank/DDBJ databases">
        <title>New taxonomy in bacterial strain CC-CFT640, isolated from vineyard.</title>
        <authorList>
            <person name="Lin S.-Y."/>
            <person name="Tsai C.-F."/>
            <person name="Young C.-C."/>
        </authorList>
    </citation>
    <scope>NUCLEOTIDE SEQUENCE [LARGE SCALE GENOMIC DNA]</scope>
    <source>
        <strain evidence="1 2">CC-CFT640</strain>
    </source>
</reference>
<protein>
    <submittedName>
        <fullName evidence="1">Uncharacterized protein</fullName>
    </submittedName>
</protein>